<organism evidence="2">
    <name type="scientific">Solibacter usitatus (strain Ellin6076)</name>
    <dbReference type="NCBI Taxonomy" id="234267"/>
    <lineage>
        <taxon>Bacteria</taxon>
        <taxon>Pseudomonadati</taxon>
        <taxon>Acidobacteriota</taxon>
        <taxon>Terriglobia</taxon>
        <taxon>Bryobacterales</taxon>
        <taxon>Solibacteraceae</taxon>
        <taxon>Candidatus Solibacter</taxon>
    </lineage>
</organism>
<feature type="region of interest" description="Disordered" evidence="1">
    <location>
        <begin position="260"/>
        <end position="281"/>
    </location>
</feature>
<proteinExistence type="predicted"/>
<gene>
    <name evidence="2" type="ordered locus">Acid_2589</name>
</gene>
<sequence length="281" mass="30165">MDPAQLHPRRYVFRGHSTGVAAHIRRPVTKLLPVQGCSALPVTGGFHESNLGPGQLEKWVSYESVATSAHGDYVSADDGVKTTLGQVAFDAAPTKTHVTASVKGLVILGRVHIGHAAIGLISHSPVGAEQPSILLEGNVLDDVRIDNSRLKITLDEQFYRECDTRHKLATRHAAGLPAGHACMFLPASTTETQLTSFPPNNGTVKCTIVKEITWDGAPHPTAEIHGHVVRVPNFGKIYFGEMFVSDHSRRLTMVRFQLGSDDGGEVTAGDGESSGIPYPPN</sequence>
<name>Q024J8_SOLUE</name>
<protein>
    <submittedName>
        <fullName evidence="2">Uncharacterized protein</fullName>
    </submittedName>
</protein>
<dbReference type="HOGENOM" id="CLU_990077_0_0_0"/>
<dbReference type="EMBL" id="CP000473">
    <property type="protein sequence ID" value="ABJ83578.1"/>
    <property type="molecule type" value="Genomic_DNA"/>
</dbReference>
<reference evidence="2" key="1">
    <citation type="submission" date="2006-10" db="EMBL/GenBank/DDBJ databases">
        <title>Complete sequence of Solibacter usitatus Ellin6076.</title>
        <authorList>
            <consortium name="US DOE Joint Genome Institute"/>
            <person name="Copeland A."/>
            <person name="Lucas S."/>
            <person name="Lapidus A."/>
            <person name="Barry K."/>
            <person name="Detter J.C."/>
            <person name="Glavina del Rio T."/>
            <person name="Hammon N."/>
            <person name="Israni S."/>
            <person name="Dalin E."/>
            <person name="Tice H."/>
            <person name="Pitluck S."/>
            <person name="Thompson L.S."/>
            <person name="Brettin T."/>
            <person name="Bruce D."/>
            <person name="Han C."/>
            <person name="Tapia R."/>
            <person name="Gilna P."/>
            <person name="Schmutz J."/>
            <person name="Larimer F."/>
            <person name="Land M."/>
            <person name="Hauser L."/>
            <person name="Kyrpides N."/>
            <person name="Mikhailova N."/>
            <person name="Janssen P.H."/>
            <person name="Kuske C.R."/>
            <person name="Richardson P."/>
        </authorList>
    </citation>
    <scope>NUCLEOTIDE SEQUENCE</scope>
    <source>
        <strain evidence="2">Ellin6076</strain>
    </source>
</reference>
<accession>Q024J8</accession>
<dbReference type="AlphaFoldDB" id="Q024J8"/>
<dbReference type="eggNOG" id="ENOG502ZGCA">
    <property type="taxonomic scope" value="Bacteria"/>
</dbReference>
<dbReference type="KEGG" id="sus:Acid_2589"/>
<dbReference type="InParanoid" id="Q024J8"/>
<evidence type="ECO:0000313" key="2">
    <source>
        <dbReference type="EMBL" id="ABJ83578.1"/>
    </source>
</evidence>
<dbReference type="OrthoDB" id="108756at2"/>
<evidence type="ECO:0000256" key="1">
    <source>
        <dbReference type="SAM" id="MobiDB-lite"/>
    </source>
</evidence>
<dbReference type="STRING" id="234267.Acid_2589"/>